<dbReference type="SUPFAM" id="SSF51735">
    <property type="entry name" value="NAD(P)-binding Rossmann-fold domains"/>
    <property type="match status" value="1"/>
</dbReference>
<dbReference type="EMBL" id="JBBNAF010000005">
    <property type="protein sequence ID" value="KAK9142823.1"/>
    <property type="molecule type" value="Genomic_DNA"/>
</dbReference>
<evidence type="ECO:0000313" key="1">
    <source>
        <dbReference type="EMBL" id="KAK9142823.1"/>
    </source>
</evidence>
<organism evidence="1 2">
    <name type="scientific">Stephania yunnanensis</name>
    <dbReference type="NCBI Taxonomy" id="152371"/>
    <lineage>
        <taxon>Eukaryota</taxon>
        <taxon>Viridiplantae</taxon>
        <taxon>Streptophyta</taxon>
        <taxon>Embryophyta</taxon>
        <taxon>Tracheophyta</taxon>
        <taxon>Spermatophyta</taxon>
        <taxon>Magnoliopsida</taxon>
        <taxon>Ranunculales</taxon>
        <taxon>Menispermaceae</taxon>
        <taxon>Menispermoideae</taxon>
        <taxon>Cissampelideae</taxon>
        <taxon>Stephania</taxon>
    </lineage>
</organism>
<accession>A0AAP0PF41</accession>
<evidence type="ECO:0000313" key="2">
    <source>
        <dbReference type="Proteomes" id="UP001420932"/>
    </source>
</evidence>
<reference evidence="1 2" key="1">
    <citation type="submission" date="2024-01" db="EMBL/GenBank/DDBJ databases">
        <title>Genome assemblies of Stephania.</title>
        <authorList>
            <person name="Yang L."/>
        </authorList>
    </citation>
    <scope>NUCLEOTIDE SEQUENCE [LARGE SCALE GENOMIC DNA]</scope>
    <source>
        <strain evidence="1">YNDBR</strain>
        <tissue evidence="1">Leaf</tissue>
    </source>
</reference>
<dbReference type="Proteomes" id="UP001420932">
    <property type="component" value="Unassembled WGS sequence"/>
</dbReference>
<dbReference type="InterPro" id="IPR036291">
    <property type="entry name" value="NAD(P)-bd_dom_sf"/>
</dbReference>
<sequence length="105" mass="10780">MIKIMAKELKGSGVTANCVAPGPTATEFFFAEDGGDGEADGGCLPDGENWGNDVGKSNTNRALSECAIRIALSTLAGNIDSAFGKGAICVTQSSSSTETLRFCRV</sequence>
<proteinExistence type="predicted"/>
<name>A0AAP0PF41_9MAGN</name>
<comment type="caution">
    <text evidence="1">The sequence shown here is derived from an EMBL/GenBank/DDBJ whole genome shotgun (WGS) entry which is preliminary data.</text>
</comment>
<gene>
    <name evidence="1" type="ORF">Syun_012223</name>
</gene>
<dbReference type="Gene3D" id="3.40.50.720">
    <property type="entry name" value="NAD(P)-binding Rossmann-like Domain"/>
    <property type="match status" value="1"/>
</dbReference>
<protein>
    <submittedName>
        <fullName evidence="1">Uncharacterized protein</fullName>
    </submittedName>
</protein>
<keyword evidence="2" id="KW-1185">Reference proteome</keyword>
<dbReference type="AlphaFoldDB" id="A0AAP0PF41"/>